<dbReference type="Proteomes" id="UP001446871">
    <property type="component" value="Unassembled WGS sequence"/>
</dbReference>
<feature type="coiled-coil region" evidence="1">
    <location>
        <begin position="288"/>
        <end position="322"/>
    </location>
</feature>
<reference evidence="3 4" key="1">
    <citation type="submission" date="2023-01" db="EMBL/GenBank/DDBJ databases">
        <title>Analysis of 21 Apiospora genomes using comparative genomics revels a genus with tremendous synthesis potential of carbohydrate active enzymes and secondary metabolites.</title>
        <authorList>
            <person name="Sorensen T."/>
        </authorList>
    </citation>
    <scope>NUCLEOTIDE SEQUENCE [LARGE SCALE GENOMIC DNA]</scope>
    <source>
        <strain evidence="3 4">CBS 83171</strain>
    </source>
</reference>
<feature type="region of interest" description="Disordered" evidence="2">
    <location>
        <begin position="384"/>
        <end position="403"/>
    </location>
</feature>
<dbReference type="EMBL" id="JAQQWM010000002">
    <property type="protein sequence ID" value="KAK8077954.1"/>
    <property type="molecule type" value="Genomic_DNA"/>
</dbReference>
<evidence type="ECO:0000313" key="3">
    <source>
        <dbReference type="EMBL" id="KAK8077954.1"/>
    </source>
</evidence>
<sequence>MSCSSQQPFKYEKARTSKEALEETIRMLGNLQGYAFVTPLLPKEVLPEELGSGEVTLKCNMVIHTKHSAFTGTMDILYQFPVLESDKRITKAEGESEILLLLPASSKETGKWHVGSTVVGANGVEFPPTEDQEATYQEAVYDDIKVDSGNEEASDSDRDSHLLKDIAVLRETVQEIENARSKARDDLAQALAYYTQAKTKRNELEQAVTSRNAEVTSLDTDIKELQGIIENLENNIAKSDKQIDSAQTSLVRLNEEEKNAVPEEDRDDVQKIRYNACVQQIPLLKASIKKNTNERASYEDKKKAAETEFQNATTALHDANAKLDTSKQNLTQHQTLFQTRHEEVQTMEAALEARTTELSEKEAALKEKEDALKEKEDALKEKEAELATRKRAGEELPGRSAKRQRVDIPYPRGRFHTPVDITDQRGMLVSGKRYRYAKLPDNATAFPSEISNVLRSLSQPLPGLIECILEAPPDSSHKHREHHKFLSELNDAKEGWYSLEGPSDWLEVVNEYYGLSNILSRLDLPHMPTTDDKASMEAIVRNIYNGENREDVLERTQRYLAHTVMTMVRVTFVASIYLRILANEFHRQPALNEDQEYEDQASCTTTLGALYSDIERFHRLACTAGPFWRRSA</sequence>
<proteinExistence type="predicted"/>
<feature type="coiled-coil region" evidence="1">
    <location>
        <begin position="215"/>
        <end position="256"/>
    </location>
</feature>
<evidence type="ECO:0000256" key="2">
    <source>
        <dbReference type="SAM" id="MobiDB-lite"/>
    </source>
</evidence>
<keyword evidence="1" id="KW-0175">Coiled coil</keyword>
<feature type="region of interest" description="Disordered" evidence="2">
    <location>
        <begin position="356"/>
        <end position="377"/>
    </location>
</feature>
<accession>A0ABR1W396</accession>
<protein>
    <submittedName>
        <fullName evidence="3">Uncharacterized protein</fullName>
    </submittedName>
</protein>
<name>A0ABR1W396_9PEZI</name>
<feature type="compositionally biased region" description="Basic and acidic residues" evidence="2">
    <location>
        <begin position="384"/>
        <end position="397"/>
    </location>
</feature>
<keyword evidence="4" id="KW-1185">Reference proteome</keyword>
<comment type="caution">
    <text evidence="3">The sequence shown here is derived from an EMBL/GenBank/DDBJ whole genome shotgun (WGS) entry which is preliminary data.</text>
</comment>
<organism evidence="3 4">
    <name type="scientific">Apiospora saccharicola</name>
    <dbReference type="NCBI Taxonomy" id="335842"/>
    <lineage>
        <taxon>Eukaryota</taxon>
        <taxon>Fungi</taxon>
        <taxon>Dikarya</taxon>
        <taxon>Ascomycota</taxon>
        <taxon>Pezizomycotina</taxon>
        <taxon>Sordariomycetes</taxon>
        <taxon>Xylariomycetidae</taxon>
        <taxon>Amphisphaeriales</taxon>
        <taxon>Apiosporaceae</taxon>
        <taxon>Apiospora</taxon>
    </lineage>
</organism>
<evidence type="ECO:0000313" key="4">
    <source>
        <dbReference type="Proteomes" id="UP001446871"/>
    </source>
</evidence>
<gene>
    <name evidence="3" type="ORF">PG996_004124</name>
</gene>
<evidence type="ECO:0000256" key="1">
    <source>
        <dbReference type="SAM" id="Coils"/>
    </source>
</evidence>